<evidence type="ECO:0000313" key="2">
    <source>
        <dbReference type="EMBL" id="KXA90993.1"/>
    </source>
</evidence>
<evidence type="ECO:0000259" key="1">
    <source>
        <dbReference type="Pfam" id="PF13203"/>
    </source>
</evidence>
<proteinExistence type="predicted"/>
<sequence>MPEALERIVEEILEPGVDWRRVLRRYILRHAREDYDWMKPDRRLLQHGIYYPSPRSERLDLAVKETYL</sequence>
<comment type="caution">
    <text evidence="2">The sequence shown here is derived from an EMBL/GenBank/DDBJ whole genome shotgun (WGS) entry which is preliminary data.</text>
</comment>
<dbReference type="EMBL" id="LHXJ01000026">
    <property type="protein sequence ID" value="KXA90993.1"/>
    <property type="molecule type" value="Genomic_DNA"/>
</dbReference>
<dbReference type="AlphaFoldDB" id="A0A133U9T0"/>
<protein>
    <recommendedName>
        <fullName evidence="1">Putative metallopeptidase domain-containing protein</fullName>
    </recommendedName>
</protein>
<gene>
    <name evidence="2" type="ORF">AKJ57_02825</name>
</gene>
<reference evidence="2 3" key="1">
    <citation type="journal article" date="2016" name="Sci. Rep.">
        <title>Metabolic traits of an uncultured archaeal lineage -MSBL1- from brine pools of the Red Sea.</title>
        <authorList>
            <person name="Mwirichia R."/>
            <person name="Alam I."/>
            <person name="Rashid M."/>
            <person name="Vinu M."/>
            <person name="Ba-Alawi W."/>
            <person name="Anthony Kamau A."/>
            <person name="Kamanda Ngugi D."/>
            <person name="Goker M."/>
            <person name="Klenk H.P."/>
            <person name="Bajic V."/>
            <person name="Stingl U."/>
        </authorList>
    </citation>
    <scope>NUCLEOTIDE SEQUENCE [LARGE SCALE GENOMIC DNA]</scope>
    <source>
        <strain evidence="2">SCGC-AAA259A05</strain>
    </source>
</reference>
<evidence type="ECO:0000313" key="3">
    <source>
        <dbReference type="Proteomes" id="UP000070163"/>
    </source>
</evidence>
<organism evidence="2 3">
    <name type="scientific">candidate division MSBL1 archaeon SCGC-AAA259A05</name>
    <dbReference type="NCBI Taxonomy" id="1698259"/>
    <lineage>
        <taxon>Archaea</taxon>
        <taxon>Methanobacteriati</taxon>
        <taxon>Methanobacteriota</taxon>
        <taxon>candidate division MSBL1</taxon>
    </lineage>
</organism>
<name>A0A133U9T0_9EURY</name>
<dbReference type="Pfam" id="PF13203">
    <property type="entry name" value="DUF2201_N"/>
    <property type="match status" value="1"/>
</dbReference>
<feature type="domain" description="Putative metallopeptidase" evidence="1">
    <location>
        <begin position="2"/>
        <end position="53"/>
    </location>
</feature>
<dbReference type="InterPro" id="IPR025154">
    <property type="entry name" value="Put_metallopeptidase_dom"/>
</dbReference>
<accession>A0A133U9T0</accession>
<dbReference type="Proteomes" id="UP000070163">
    <property type="component" value="Unassembled WGS sequence"/>
</dbReference>
<keyword evidence="3" id="KW-1185">Reference proteome</keyword>